<name>A0ACC3TLP9_9ASCO</name>
<dbReference type="EMBL" id="MU970090">
    <property type="protein sequence ID" value="KAK9321791.1"/>
    <property type="molecule type" value="Genomic_DNA"/>
</dbReference>
<accession>A0ACC3TLP9</accession>
<proteinExistence type="predicted"/>
<reference evidence="2" key="1">
    <citation type="journal article" date="2024" name="Front. Bioeng. Biotechnol.">
        <title>Genome-scale model development and genomic sequencing of the oleaginous clade Lipomyces.</title>
        <authorList>
            <person name="Czajka J.J."/>
            <person name="Han Y."/>
            <person name="Kim J."/>
            <person name="Mondo S.J."/>
            <person name="Hofstad B.A."/>
            <person name="Robles A."/>
            <person name="Haridas S."/>
            <person name="Riley R."/>
            <person name="LaButti K."/>
            <person name="Pangilinan J."/>
            <person name="Andreopoulos W."/>
            <person name="Lipzen A."/>
            <person name="Yan J."/>
            <person name="Wang M."/>
            <person name="Ng V."/>
            <person name="Grigoriev I.V."/>
            <person name="Spatafora J.W."/>
            <person name="Magnuson J.K."/>
            <person name="Baker S.E."/>
            <person name="Pomraning K.R."/>
        </authorList>
    </citation>
    <scope>NUCLEOTIDE SEQUENCE [LARGE SCALE GENOMIC DNA]</scope>
    <source>
        <strain evidence="2">CBS 10300</strain>
    </source>
</reference>
<evidence type="ECO:0000313" key="2">
    <source>
        <dbReference type="Proteomes" id="UP001489719"/>
    </source>
</evidence>
<evidence type="ECO:0000313" key="1">
    <source>
        <dbReference type="EMBL" id="KAK9321791.1"/>
    </source>
</evidence>
<dbReference type="Proteomes" id="UP001489719">
    <property type="component" value="Unassembled WGS sequence"/>
</dbReference>
<comment type="caution">
    <text evidence="1">The sequence shown here is derived from an EMBL/GenBank/DDBJ whole genome shotgun (WGS) entry which is preliminary data.</text>
</comment>
<gene>
    <name evidence="1" type="ORF">V1517DRAFT_325401</name>
</gene>
<protein>
    <submittedName>
        <fullName evidence="1">Uncharacterized protein</fullName>
    </submittedName>
</protein>
<keyword evidence="2" id="KW-1185">Reference proteome</keyword>
<organism evidence="1 2">
    <name type="scientific">Lipomyces orientalis</name>
    <dbReference type="NCBI Taxonomy" id="1233043"/>
    <lineage>
        <taxon>Eukaryota</taxon>
        <taxon>Fungi</taxon>
        <taxon>Dikarya</taxon>
        <taxon>Ascomycota</taxon>
        <taxon>Saccharomycotina</taxon>
        <taxon>Lipomycetes</taxon>
        <taxon>Lipomycetales</taxon>
        <taxon>Lipomycetaceae</taxon>
        <taxon>Lipomyces</taxon>
    </lineage>
</organism>
<sequence length="2415" mass="271999">MVNSLSPMPSGSGARGRSVSPARHSRAAGTVVSTVNASATPHPIRTLVESLNSDDEFVFRLHSLYELQRNLVESPESKDVFRLSMGFESVVEALTSIVATDDDVGFSEPMELLKCIFNIFSDALFDAPVNRRYFADRIGLDTIKIAVVKTGLINQGPKEVLGILFAFMISDFSITTFFNALGHKIRQVSDSSSSADIIQNIHEQVTSSFSRDIVRNPFAVTFIYDILQDLSEEDVYTSVAVLVCLTSLAGSSAHNKVAIYGTGIMDWILPLAWNGKGIDKRILTEYQRLTDSLMELGVGTPTAKSLFHHAMKSNEVAKVLLSGIRASREPAHIVFDLSLNGYSTIELNSLGRTFPPASSGYTFTAWIKIDKYDSNNHTTLFGVFDNSQRCFTLVYIEKETKKLILQTSVTSSRGSVRFKSVNFEPGNWYFICISHKKSRVSSGSKASLHVNGEFVETIKCPYPSNPPNDGHAQAFIGTPADLTPGPGPNLGHSIWRLSSLHIFEDILSDDTLAVHYRLGPRYYGNYQDALASFQTYEASAALTLRNENLHAGREESSDIINAIRGRASNLLPEFKILLSIHAKNVINPRTLQSEHGFRQSPKNITLLSRNHLIIVNAAVPDINIAFSSPNGIGIGSGDPVPVIPQSLDDAAWRLGGSALSLKMAELANTPEQLCRAVSIAFETLRENWRNSDDMERVHGFAILGNLIKIQSDSGMINRKLLNIVLEFVGYNFQDPLESMIINPLAYRILLVDFEIWKVADMGTLRVYFDQFAVFGLQSKYHTYNAKRLTRMRIVKKFLQALKTGSFTREALDYFIPAFKRIIQTNVSAEVMRSLSLFITYSFNENASSSLKRFHDEEKFSQSDTSRSEIGFMVLRIFTEILCDPSSSATVKKFARTVTNKWVLFLLAQDDRRAVIAGAKILARLLIIHGPSYVTKFATKNGGFVIMKERLKSRWIIPELWPICLAILFGMDVATLEIKSTLDLFHLVEMFRCDGKATVVYPEMFAVIGAMLKAGALSIISEEHRKDERVAAMENSEVNSEDPLEAIPKAERAAAVPSARTPSQIPTTEDFGKYLQVLTQFFSEMHATCPAFQEFCTKPAFLQEILGILFPAICNSESVSPEIELQSRDSTLTFDGGDIVVRPASRTGNPAQIMKSVKAPSTPGSTILNSGERPRASSLRRGSSFVLVTSDLNNSPSAVTSTSSKASLSTVGRKTRFKEFKVVNRVVEGLLEMVVAVFVDQVLIKKDFSELSISILIPPTFQEYQIYFETYLLRNTVAQLNTTISLNMRLLCESRTLINFGKFAQQLVDSVFNGWFLGGAEPLLELIGMVIEYLQQPTVERLKHVRLCLHVVSNLRLVFMKLVLFRLSELDDIRAEPEAVVKFLDRMLYWQNVLLSPAFTEDNLIKLICYLLYIQLIDANVYVRHAAANNWRMVLVHKPVETSLILDQVKSTDRQLTKGFKKLMELDNSSFLEWVDTNRAALDDFFLGTVSKEWEIFVGNENKMSEDNAKLRMTKRRERLRQTVNEDNHNRVVFNDHKTSLRYWQSAIYNTEHIKFMRNLQDQQDTLTFLSSEYSKLEIDLTRPRGVIEDGKKQRWRLDLTEGKDRMRKRMIPDTRGNLVEYLPKGEEISQRPTLEHSDLSVTPQEVSDELSEMTVDDALASTEKQDASASNSGTNVNEGVAENDDGFEMVEDPRGQKSDDDAYEDKNRKVLRSLEQGDSVVDLWNVCRIIGLESVEGLLIQGRNNLYLIDNFFQRSDGEIVNLWEAPTQERDPYLQTIAGSDKQSVRSLNSRQHDSRHWSLDDLVSVSRRQFLFRNVALEFFFADGRSFLITTISVKERDAIHNQLIGKVSISDTNSGATFSDELWRMALQPSLQGGFAGQLGKIANVFATGTSNIAARRWVKGEISNFYYLMLVNTMAGRTYNDLTQYPVFPWVIADYTSEELDLTNPASYRDLSKPMGAQTPDREKEFRDRYQSLADLNDNLSPPFHYGTHFSSAMIVSSYLIRLEPFVQSYLLLQGGHFDHADRLFYSIERAWQSASRENMADVRELIPEFFYLPEFLVNANEFKFGTLQGSGAEISSVQLPPWAKGDVKIFIQKNREALESPFVSQHLHEWIDLVFGYKQRGEAAVEATNVFHHLSYHGAIDLDKIEDPLERIATIGIIHNFGQTPHQVFTRPHPQREVLKPVQFEVDKELDSLLQMLSPMSDINKRFDYAISLFKGEREKLMAQMNPLFCAFVPPSYDRMVEWGFCDDGVRFKLIENGKLIGHVEKLHQTHLTCVKIADPRTLVTAGYDCVICVWRMQGNLKSMEVQFKASLRGHTTPIVSLAISRSFSAIVSASEDGIVLVWDLNRLRFVRELNHETKIKTVAISDETGEILTSDGSCLYLWTINGDLILSKVIPEDVEPNPGAAGNKQ</sequence>